<name>A0A010S566_PSEFL</name>
<dbReference type="PATRIC" id="fig|1042209.11.peg.1291"/>
<reference evidence="6 7" key="1">
    <citation type="journal article" date="2011" name="J. Bacteriol.">
        <title>Draft genome sequence of the polycyclic aromatic hydrocarbon-degrading, genetically engineered bioluminescent bioreporter Pseudomonas fluorescens HK44.</title>
        <authorList>
            <person name="Chauhan A."/>
            <person name="Layton A.C."/>
            <person name="Williams D.E."/>
            <person name="Smartt A.E."/>
            <person name="Ripp S."/>
            <person name="Karpinets T.V."/>
            <person name="Brown S.D."/>
            <person name="Sayler G.S."/>
        </authorList>
    </citation>
    <scope>NUCLEOTIDE SEQUENCE [LARGE SCALE GENOMIC DNA]</scope>
    <source>
        <strain evidence="6 7">HK44</strain>
    </source>
</reference>
<evidence type="ECO:0000256" key="1">
    <source>
        <dbReference type="ARBA" id="ARBA00000085"/>
    </source>
</evidence>
<accession>A0A010S566</accession>
<dbReference type="EMBL" id="AFOY02000005">
    <property type="protein sequence ID" value="EXF95734.1"/>
    <property type="molecule type" value="Genomic_DNA"/>
</dbReference>
<dbReference type="Proteomes" id="UP000022611">
    <property type="component" value="Unassembled WGS sequence"/>
</dbReference>
<gene>
    <name evidence="6" type="ORF">HK44_023725</name>
</gene>
<dbReference type="HOGENOM" id="CLU_3187913_0_0_6"/>
<feature type="domain" description="Histidine kinase/HSP90-like ATPase" evidence="5">
    <location>
        <begin position="3"/>
        <end position="46"/>
    </location>
</feature>
<sequence>MLGDPARLRQILANLLNNAVKFTEVGRISLHLSMVEHSRDQVTVND</sequence>
<dbReference type="AlphaFoldDB" id="A0A010S566"/>
<dbReference type="PANTHER" id="PTHR43047">
    <property type="entry name" value="TWO-COMPONENT HISTIDINE PROTEIN KINASE"/>
    <property type="match status" value="1"/>
</dbReference>
<organism evidence="6 7">
    <name type="scientific">Pseudomonas fluorescens HK44</name>
    <dbReference type="NCBI Taxonomy" id="1042209"/>
    <lineage>
        <taxon>Bacteria</taxon>
        <taxon>Pseudomonadati</taxon>
        <taxon>Pseudomonadota</taxon>
        <taxon>Gammaproteobacteria</taxon>
        <taxon>Pseudomonadales</taxon>
        <taxon>Pseudomonadaceae</taxon>
        <taxon>Pseudomonas</taxon>
    </lineage>
</organism>
<dbReference type="EC" id="2.7.13.3" evidence="2"/>
<dbReference type="InterPro" id="IPR036890">
    <property type="entry name" value="HATPase_C_sf"/>
</dbReference>
<dbReference type="Pfam" id="PF02518">
    <property type="entry name" value="HATPase_c"/>
    <property type="match status" value="1"/>
</dbReference>
<proteinExistence type="predicted"/>
<evidence type="ECO:0000259" key="5">
    <source>
        <dbReference type="Pfam" id="PF02518"/>
    </source>
</evidence>
<evidence type="ECO:0000313" key="7">
    <source>
        <dbReference type="Proteomes" id="UP000022611"/>
    </source>
</evidence>
<evidence type="ECO:0000313" key="6">
    <source>
        <dbReference type="EMBL" id="EXF95734.1"/>
    </source>
</evidence>
<dbReference type="SUPFAM" id="SSF55874">
    <property type="entry name" value="ATPase domain of HSP90 chaperone/DNA topoisomerase II/histidine kinase"/>
    <property type="match status" value="1"/>
</dbReference>
<comment type="caution">
    <text evidence="6">The sequence shown here is derived from an EMBL/GenBank/DDBJ whole genome shotgun (WGS) entry which is preliminary data.</text>
</comment>
<dbReference type="GO" id="GO:0004673">
    <property type="term" value="F:protein histidine kinase activity"/>
    <property type="evidence" value="ECO:0007669"/>
    <property type="project" value="UniProtKB-EC"/>
</dbReference>
<keyword evidence="3" id="KW-0808">Transferase</keyword>
<protein>
    <recommendedName>
        <fullName evidence="2">histidine kinase</fullName>
        <ecNumber evidence="2">2.7.13.3</ecNumber>
    </recommendedName>
</protein>
<dbReference type="InterPro" id="IPR003594">
    <property type="entry name" value="HATPase_dom"/>
</dbReference>
<evidence type="ECO:0000256" key="3">
    <source>
        <dbReference type="ARBA" id="ARBA00022679"/>
    </source>
</evidence>
<evidence type="ECO:0000256" key="4">
    <source>
        <dbReference type="ARBA" id="ARBA00022777"/>
    </source>
</evidence>
<dbReference type="Gene3D" id="3.30.565.10">
    <property type="entry name" value="Histidine kinase-like ATPase, C-terminal domain"/>
    <property type="match status" value="1"/>
</dbReference>
<keyword evidence="4" id="KW-0418">Kinase</keyword>
<evidence type="ECO:0000256" key="2">
    <source>
        <dbReference type="ARBA" id="ARBA00012438"/>
    </source>
</evidence>
<comment type="catalytic activity">
    <reaction evidence="1">
        <text>ATP + protein L-histidine = ADP + protein N-phospho-L-histidine.</text>
        <dbReference type="EC" id="2.7.13.3"/>
    </reaction>
</comment>